<evidence type="ECO:0000256" key="5">
    <source>
        <dbReference type="ARBA" id="ARBA00023136"/>
    </source>
</evidence>
<keyword evidence="3 6" id="KW-0812">Transmembrane</keyword>
<evidence type="ECO:0000313" key="8">
    <source>
        <dbReference type="EMBL" id="SDP69358.1"/>
    </source>
</evidence>
<feature type="transmembrane region" description="Helical" evidence="6">
    <location>
        <begin position="365"/>
        <end position="383"/>
    </location>
</feature>
<dbReference type="OrthoDB" id="9814001at2"/>
<dbReference type="InterPro" id="IPR011701">
    <property type="entry name" value="MFS"/>
</dbReference>
<reference evidence="9" key="1">
    <citation type="submission" date="2016-10" db="EMBL/GenBank/DDBJ databases">
        <authorList>
            <person name="Varghese N."/>
            <person name="Submissions S."/>
        </authorList>
    </citation>
    <scope>NUCLEOTIDE SEQUENCE [LARGE SCALE GENOMIC DNA]</scope>
    <source>
        <strain evidence="9">IBRC-M10078</strain>
    </source>
</reference>
<dbReference type="Proteomes" id="UP000199159">
    <property type="component" value="Unassembled WGS sequence"/>
</dbReference>
<keyword evidence="4 6" id="KW-1133">Transmembrane helix</keyword>
<dbReference type="AlphaFoldDB" id="A0A1H0UTW4"/>
<feature type="transmembrane region" description="Helical" evidence="6">
    <location>
        <begin position="297"/>
        <end position="315"/>
    </location>
</feature>
<dbReference type="PROSITE" id="PS50850">
    <property type="entry name" value="MFS"/>
    <property type="match status" value="1"/>
</dbReference>
<evidence type="ECO:0000256" key="2">
    <source>
        <dbReference type="ARBA" id="ARBA00022448"/>
    </source>
</evidence>
<dbReference type="STRING" id="930152.SAMN05216565_105149"/>
<organism evidence="8 9">
    <name type="scientific">Litchfieldia salsa</name>
    <dbReference type="NCBI Taxonomy" id="930152"/>
    <lineage>
        <taxon>Bacteria</taxon>
        <taxon>Bacillati</taxon>
        <taxon>Bacillota</taxon>
        <taxon>Bacilli</taxon>
        <taxon>Bacillales</taxon>
        <taxon>Bacillaceae</taxon>
        <taxon>Litchfieldia</taxon>
    </lineage>
</organism>
<dbReference type="Pfam" id="PF07690">
    <property type="entry name" value="MFS_1"/>
    <property type="match status" value="1"/>
</dbReference>
<protein>
    <submittedName>
        <fullName evidence="8">Predicted arabinose efflux permease, MFS family</fullName>
    </submittedName>
</protein>
<dbReference type="PANTHER" id="PTHR23531">
    <property type="entry name" value="QUINOLENE RESISTANCE PROTEIN NORA"/>
    <property type="match status" value="1"/>
</dbReference>
<name>A0A1H0UTW4_9BACI</name>
<feature type="transmembrane region" description="Helical" evidence="6">
    <location>
        <begin position="139"/>
        <end position="161"/>
    </location>
</feature>
<evidence type="ECO:0000256" key="4">
    <source>
        <dbReference type="ARBA" id="ARBA00022989"/>
    </source>
</evidence>
<keyword evidence="5 6" id="KW-0472">Membrane</keyword>
<feature type="transmembrane region" description="Helical" evidence="6">
    <location>
        <begin position="47"/>
        <end position="65"/>
    </location>
</feature>
<sequence>MTKPKLWTKDFLLVSISNLFLFLTFYYLLVTLPVYALQEMQAKASEAGLLITVFLIAAIIIRPFAGKAMSILGKRKVLFISLIIFFASSALYFFPASIHTLLILRFFHGIGFGIATTVCGTIVADLIPSSRRGEGMGYYIMSSNLAMVLGPFLGLTIMNQWGKETMFTISALFAFCTLVFSIFIKLPNIQPTKESVTSKQSFNLKDYFEASAIRISIVAALFAIVYSSILSFVSVYAKDLGLQTVANFFFVIYALVLLLTRPFTGRWYDRYGANIIIYPCIICFAIGMYILSQTTTSAVFLIAAALIGLGWGTLFPSFQTIAIQEASPERRGLATATFLSIFDFGIGLGSFIIGLAAANVKFSSLYFYCSLFILLGIGFYYLLHGKRETISVNKEQARNA</sequence>
<feature type="transmembrane region" description="Helical" evidence="6">
    <location>
        <begin position="207"/>
        <end position="234"/>
    </location>
</feature>
<feature type="transmembrane region" description="Helical" evidence="6">
    <location>
        <begin position="167"/>
        <end position="186"/>
    </location>
</feature>
<dbReference type="InterPro" id="IPR036259">
    <property type="entry name" value="MFS_trans_sf"/>
</dbReference>
<dbReference type="InterPro" id="IPR052714">
    <property type="entry name" value="MFS_Exporter"/>
</dbReference>
<evidence type="ECO:0000256" key="3">
    <source>
        <dbReference type="ARBA" id="ARBA00022692"/>
    </source>
</evidence>
<feature type="transmembrane region" description="Helical" evidence="6">
    <location>
        <begin position="336"/>
        <end position="359"/>
    </location>
</feature>
<dbReference type="GO" id="GO:0022857">
    <property type="term" value="F:transmembrane transporter activity"/>
    <property type="evidence" value="ECO:0007669"/>
    <property type="project" value="InterPro"/>
</dbReference>
<gene>
    <name evidence="8" type="ORF">SAMN05216565_105149</name>
</gene>
<dbReference type="SUPFAM" id="SSF103473">
    <property type="entry name" value="MFS general substrate transporter"/>
    <property type="match status" value="1"/>
</dbReference>
<proteinExistence type="predicted"/>
<keyword evidence="2" id="KW-0813">Transport</keyword>
<evidence type="ECO:0000256" key="6">
    <source>
        <dbReference type="SAM" id="Phobius"/>
    </source>
</evidence>
<dbReference type="InterPro" id="IPR020846">
    <property type="entry name" value="MFS_dom"/>
</dbReference>
<feature type="domain" description="Major facilitator superfamily (MFS) profile" evidence="7">
    <location>
        <begin position="10"/>
        <end position="388"/>
    </location>
</feature>
<dbReference type="Gene3D" id="1.20.1250.20">
    <property type="entry name" value="MFS general substrate transporter like domains"/>
    <property type="match status" value="1"/>
</dbReference>
<dbReference type="RefSeq" id="WP_090854432.1">
    <property type="nucleotide sequence ID" value="NZ_FNJU01000005.1"/>
</dbReference>
<feature type="transmembrane region" description="Helical" evidence="6">
    <location>
        <begin position="77"/>
        <end position="94"/>
    </location>
</feature>
<feature type="transmembrane region" description="Helical" evidence="6">
    <location>
        <begin position="240"/>
        <end position="259"/>
    </location>
</feature>
<evidence type="ECO:0000259" key="7">
    <source>
        <dbReference type="PROSITE" id="PS50850"/>
    </source>
</evidence>
<dbReference type="GO" id="GO:0005886">
    <property type="term" value="C:plasma membrane"/>
    <property type="evidence" value="ECO:0007669"/>
    <property type="project" value="UniProtKB-SubCell"/>
</dbReference>
<evidence type="ECO:0000256" key="1">
    <source>
        <dbReference type="ARBA" id="ARBA00004651"/>
    </source>
</evidence>
<feature type="transmembrane region" description="Helical" evidence="6">
    <location>
        <begin position="106"/>
        <end position="127"/>
    </location>
</feature>
<feature type="transmembrane region" description="Helical" evidence="6">
    <location>
        <begin position="12"/>
        <end position="35"/>
    </location>
</feature>
<dbReference type="PANTHER" id="PTHR23531:SF2">
    <property type="entry name" value="PERMEASE"/>
    <property type="match status" value="1"/>
</dbReference>
<dbReference type="EMBL" id="FNJU01000005">
    <property type="protein sequence ID" value="SDP69358.1"/>
    <property type="molecule type" value="Genomic_DNA"/>
</dbReference>
<keyword evidence="9" id="KW-1185">Reference proteome</keyword>
<comment type="subcellular location">
    <subcellularLocation>
        <location evidence="1">Cell membrane</location>
        <topology evidence="1">Multi-pass membrane protein</topology>
    </subcellularLocation>
</comment>
<dbReference type="CDD" id="cd17489">
    <property type="entry name" value="MFS_YfcJ_like"/>
    <property type="match status" value="1"/>
</dbReference>
<accession>A0A1H0UTW4</accession>
<evidence type="ECO:0000313" key="9">
    <source>
        <dbReference type="Proteomes" id="UP000199159"/>
    </source>
</evidence>
<feature type="transmembrane region" description="Helical" evidence="6">
    <location>
        <begin position="271"/>
        <end position="291"/>
    </location>
</feature>